<reference evidence="1 2" key="1">
    <citation type="submission" date="2019-03" db="EMBL/GenBank/DDBJ databases">
        <title>Nematode-trapping fungi genome.</title>
        <authorList>
            <person name="Vidal-Diez De Ulzurrun G."/>
        </authorList>
    </citation>
    <scope>NUCLEOTIDE SEQUENCE [LARGE SCALE GENOMIC DNA]</scope>
    <source>
        <strain evidence="1 2">TWF154</strain>
    </source>
</reference>
<sequence length="112" mass="12634">MFPPSCYQVLEVSTSNSIDTQNILARCPCALDILSLKDFLVPRFRVTYQNGLLGNCTLVKPLDERLGNATEKYRVVTPANYRAIFDKIELKDPCIHEAVRRDFAASALRVLT</sequence>
<accession>A0A7C8PI45</accession>
<comment type="caution">
    <text evidence="1">The sequence shown here is derived from an EMBL/GenBank/DDBJ whole genome shotgun (WGS) entry which is preliminary data.</text>
</comment>
<organism evidence="1 2">
    <name type="scientific">Orbilia oligospora</name>
    <name type="common">Nematode-trapping fungus</name>
    <name type="synonym">Arthrobotrys oligospora</name>
    <dbReference type="NCBI Taxonomy" id="2813651"/>
    <lineage>
        <taxon>Eukaryota</taxon>
        <taxon>Fungi</taxon>
        <taxon>Dikarya</taxon>
        <taxon>Ascomycota</taxon>
        <taxon>Pezizomycotina</taxon>
        <taxon>Orbiliomycetes</taxon>
        <taxon>Orbiliales</taxon>
        <taxon>Orbiliaceae</taxon>
        <taxon>Orbilia</taxon>
    </lineage>
</organism>
<evidence type="ECO:0000313" key="2">
    <source>
        <dbReference type="Proteomes" id="UP000297595"/>
    </source>
</evidence>
<protein>
    <submittedName>
        <fullName evidence="1">Uncharacterized protein</fullName>
    </submittedName>
</protein>
<dbReference type="EMBL" id="SOZJ01000006">
    <property type="protein sequence ID" value="TGJ65619.1"/>
    <property type="molecule type" value="Genomic_DNA"/>
</dbReference>
<name>A0A7C8PI45_ORBOL</name>
<dbReference type="AlphaFoldDB" id="A0A7C8PI45"/>
<proteinExistence type="predicted"/>
<evidence type="ECO:0000313" key="1">
    <source>
        <dbReference type="EMBL" id="TGJ65619.1"/>
    </source>
</evidence>
<gene>
    <name evidence="1" type="ORF">EYR41_009575</name>
</gene>
<dbReference type="Proteomes" id="UP000297595">
    <property type="component" value="Unassembled WGS sequence"/>
</dbReference>